<gene>
    <name evidence="3" type="primary">LOC120107473</name>
</gene>
<sequence length="145" mass="15623">MHYHCKKSPCERWVSGTSDIWLVWIPMLQKVACLCGLHSGSDVGDNEVEEDGNEDDDEERGDVVGEAEGPDEGDHKVALYLVDDGEDLGEGELLGSVDEGDRVDDNGGGEDEEDEKGTEVGDLKEEKGEPFRREAEEDGGLGGGA</sequence>
<protein>
    <submittedName>
        <fullName evidence="3">Acidic leucine-rich nuclear phosphoprotein 32 family member E-like</fullName>
    </submittedName>
</protein>
<dbReference type="RefSeq" id="XP_038976680.1">
    <property type="nucleotide sequence ID" value="XM_039120752.1"/>
</dbReference>
<dbReference type="KEGG" id="pda:120107473"/>
<dbReference type="GeneID" id="120107473"/>
<dbReference type="AlphaFoldDB" id="A0A8B8ZQY1"/>
<proteinExistence type="predicted"/>
<evidence type="ECO:0000313" key="3">
    <source>
        <dbReference type="RefSeq" id="XP_038976680.1"/>
    </source>
</evidence>
<feature type="compositionally biased region" description="Acidic residues" evidence="1">
    <location>
        <begin position="107"/>
        <end position="116"/>
    </location>
</feature>
<reference evidence="3" key="1">
    <citation type="submission" date="2025-08" db="UniProtKB">
        <authorList>
            <consortium name="RefSeq"/>
        </authorList>
    </citation>
    <scope>IDENTIFICATION</scope>
    <source>
        <tissue evidence="3">Young leaves</tissue>
    </source>
</reference>
<evidence type="ECO:0000313" key="2">
    <source>
        <dbReference type="Proteomes" id="UP000228380"/>
    </source>
</evidence>
<accession>A0A8B8ZQY1</accession>
<keyword evidence="2" id="KW-1185">Reference proteome</keyword>
<dbReference type="Proteomes" id="UP000228380">
    <property type="component" value="Unplaced"/>
</dbReference>
<feature type="compositionally biased region" description="Acidic residues" evidence="1">
    <location>
        <begin position="44"/>
        <end position="60"/>
    </location>
</feature>
<evidence type="ECO:0000256" key="1">
    <source>
        <dbReference type="SAM" id="MobiDB-lite"/>
    </source>
</evidence>
<feature type="compositionally biased region" description="Basic and acidic residues" evidence="1">
    <location>
        <begin position="117"/>
        <end position="135"/>
    </location>
</feature>
<organism evidence="2 3">
    <name type="scientific">Phoenix dactylifera</name>
    <name type="common">Date palm</name>
    <dbReference type="NCBI Taxonomy" id="42345"/>
    <lineage>
        <taxon>Eukaryota</taxon>
        <taxon>Viridiplantae</taxon>
        <taxon>Streptophyta</taxon>
        <taxon>Embryophyta</taxon>
        <taxon>Tracheophyta</taxon>
        <taxon>Spermatophyta</taxon>
        <taxon>Magnoliopsida</taxon>
        <taxon>Liliopsida</taxon>
        <taxon>Arecaceae</taxon>
        <taxon>Coryphoideae</taxon>
        <taxon>Phoeniceae</taxon>
        <taxon>Phoenix</taxon>
    </lineage>
</organism>
<name>A0A8B8ZQY1_PHODC</name>
<feature type="region of interest" description="Disordered" evidence="1">
    <location>
        <begin position="39"/>
        <end position="145"/>
    </location>
</feature>